<reference evidence="16 17" key="1">
    <citation type="journal article" date="2023" name="Virus Evol.">
        <title>Computational host range prediction-The good, the bad, and the ugly.</title>
        <authorList>
            <person name="Howell A.A."/>
            <person name="Versoza C.J."/>
            <person name="Pfeifer S.P."/>
        </authorList>
    </citation>
    <scope>NUCLEOTIDE SEQUENCE [LARGE SCALE GENOMIC DNA]</scope>
    <source>
        <strain evidence="16 17">1610/1b</strain>
    </source>
</reference>
<evidence type="ECO:0000259" key="15">
    <source>
        <dbReference type="Pfam" id="PF13473"/>
    </source>
</evidence>
<accession>A0ABZ2U434</accession>
<feature type="transmembrane region" description="Helical" evidence="13">
    <location>
        <begin position="43"/>
        <end position="64"/>
    </location>
</feature>
<dbReference type="SUPFAM" id="SSF49503">
    <property type="entry name" value="Cupredoxins"/>
    <property type="match status" value="3"/>
</dbReference>
<evidence type="ECO:0000256" key="1">
    <source>
        <dbReference type="ARBA" id="ARBA00001960"/>
    </source>
</evidence>
<comment type="similarity">
    <text evidence="3">Belongs to the multicopper oxidase family.</text>
</comment>
<dbReference type="EC" id="1.7.2.1" evidence="5"/>
<keyword evidence="10" id="KW-0186">Copper</keyword>
<evidence type="ECO:0000259" key="14">
    <source>
        <dbReference type="Pfam" id="PF07732"/>
    </source>
</evidence>
<comment type="subunit">
    <text evidence="4">Homotrimer.</text>
</comment>
<dbReference type="Gene3D" id="2.60.40.420">
    <property type="entry name" value="Cupredoxins - blue copper proteins"/>
    <property type="match status" value="3"/>
</dbReference>
<feature type="transmembrane region" description="Helical" evidence="13">
    <location>
        <begin position="150"/>
        <end position="175"/>
    </location>
</feature>
<dbReference type="EMBL" id="CP136137">
    <property type="protein sequence ID" value="WYY08377.1"/>
    <property type="molecule type" value="Genomic_DNA"/>
</dbReference>
<protein>
    <recommendedName>
        <fullName evidence="6">Copper-containing nitrite reductase</fullName>
        <ecNumber evidence="5">1.7.2.1</ecNumber>
    </recommendedName>
</protein>
<dbReference type="InterPro" id="IPR001287">
    <property type="entry name" value="NO2-reductase_Cu"/>
</dbReference>
<feature type="transmembrane region" description="Helical" evidence="13">
    <location>
        <begin position="313"/>
        <end position="334"/>
    </location>
</feature>
<evidence type="ECO:0000256" key="5">
    <source>
        <dbReference type="ARBA" id="ARBA00011882"/>
    </source>
</evidence>
<evidence type="ECO:0000256" key="12">
    <source>
        <dbReference type="SAM" id="MobiDB-lite"/>
    </source>
</evidence>
<feature type="transmembrane region" description="Helical" evidence="13">
    <location>
        <begin position="223"/>
        <end position="240"/>
    </location>
</feature>
<evidence type="ECO:0000256" key="4">
    <source>
        <dbReference type="ARBA" id="ARBA00011233"/>
    </source>
</evidence>
<keyword evidence="13" id="KW-0472">Membrane</keyword>
<dbReference type="PANTHER" id="PTHR11709">
    <property type="entry name" value="MULTI-COPPER OXIDASE"/>
    <property type="match status" value="1"/>
</dbReference>
<dbReference type="InterPro" id="IPR011707">
    <property type="entry name" value="Cu-oxidase-like_N"/>
</dbReference>
<feature type="transmembrane region" description="Helical" evidence="13">
    <location>
        <begin position="379"/>
        <end position="401"/>
    </location>
</feature>
<dbReference type="Pfam" id="PF07732">
    <property type="entry name" value="Cu-oxidase_3"/>
    <property type="match status" value="1"/>
</dbReference>
<feature type="transmembrane region" description="Helical" evidence="13">
    <location>
        <begin position="110"/>
        <end position="129"/>
    </location>
</feature>
<organism evidence="16 17">
    <name type="scientific">Gordonia hydrophobica</name>
    <dbReference type="NCBI Taxonomy" id="40516"/>
    <lineage>
        <taxon>Bacteria</taxon>
        <taxon>Bacillati</taxon>
        <taxon>Actinomycetota</taxon>
        <taxon>Actinomycetes</taxon>
        <taxon>Mycobacteriales</taxon>
        <taxon>Gordoniaceae</taxon>
        <taxon>Gordonia</taxon>
    </lineage>
</organism>
<dbReference type="RefSeq" id="WP_157086086.1">
    <property type="nucleotide sequence ID" value="NZ_CP136137.1"/>
</dbReference>
<comment type="catalytic activity">
    <reaction evidence="11">
        <text>nitric oxide + Fe(III)-[cytochrome c] + H2O = Fe(II)-[cytochrome c] + nitrite + 2 H(+)</text>
        <dbReference type="Rhea" id="RHEA:15233"/>
        <dbReference type="Rhea" id="RHEA-COMP:10350"/>
        <dbReference type="Rhea" id="RHEA-COMP:14399"/>
        <dbReference type="ChEBI" id="CHEBI:15377"/>
        <dbReference type="ChEBI" id="CHEBI:15378"/>
        <dbReference type="ChEBI" id="CHEBI:16301"/>
        <dbReference type="ChEBI" id="CHEBI:16480"/>
        <dbReference type="ChEBI" id="CHEBI:29033"/>
        <dbReference type="ChEBI" id="CHEBI:29034"/>
        <dbReference type="EC" id="1.7.2.1"/>
    </reaction>
</comment>
<feature type="transmembrane region" description="Helical" evidence="13">
    <location>
        <begin position="277"/>
        <end position="301"/>
    </location>
</feature>
<keyword evidence="7" id="KW-0479">Metal-binding</keyword>
<dbReference type="Proteomes" id="UP001479933">
    <property type="component" value="Chromosome"/>
</dbReference>
<dbReference type="InterPro" id="IPR045087">
    <property type="entry name" value="Cu-oxidase_fam"/>
</dbReference>
<dbReference type="InterPro" id="IPR008972">
    <property type="entry name" value="Cupredoxin"/>
</dbReference>
<comment type="cofactor">
    <cofactor evidence="2">
        <name>Cu(2+)</name>
        <dbReference type="ChEBI" id="CHEBI:29036"/>
    </cofactor>
</comment>
<gene>
    <name evidence="16" type="ORF">RVF87_04685</name>
</gene>
<feature type="transmembrane region" description="Helical" evidence="13">
    <location>
        <begin position="20"/>
        <end position="37"/>
    </location>
</feature>
<evidence type="ECO:0000256" key="8">
    <source>
        <dbReference type="ARBA" id="ARBA00022737"/>
    </source>
</evidence>
<sequence length="879" mass="93936">MSTKRDRRPMSWHRRAGMPVRVWMTVLVLAGLLHWMLPSSRWLIVHIFTIGLVANSILLWSQTLAERFLGHHLPPERRPLQIGRIYAVNLGLVVTIVGMLGTWWQVTMVGAILIGAAIAWHAVALALLIREAQRTRAANGQPPAEQAMSVWFFVTSACTLPFGAGFGVALAYGFADPTQAGLLVTHQALNILGFLGLAAAGVLMVMFPRLFGDPHVGARRRPLALAVLPAGIAVICAGALTDRPVVAAVGVGIYLVGWLIVIGPFVRVVLRRAPHSYATASISAALVWLIGSLAGYGVILLTGPFEASRITLLTVWFLAGFAGQLLLGVMSHLLPVMMGGGPVTAAGKKLMDTWWLWRVLVINGGLVLWLLPVQSWVKVALSALIMLAYAMFLPIMIRSAVAAMKVRRAMTAAAAQPDDAASSSSPEPSHESAPSPERRPQLGQQAIAAVAALALVISVGVALGGGNGFASDDGSAGVTATGQTTTVQVDAVGMRFDPGTITVPKGNRLVINVTNKDDMVHDLVLETGQSTGRLAPGKSATVEVAVVGRSLEAWCSIVGHRQQGMVLHIKVEGDDDSGDHSGHHSATGPVDLMTDPGPDFVARDPRLAPASSEKVHRYTFEVTEEPGEIAPGTSAVRWTYNGGTMGPVLRGKIGDTFEITLVNNGTMAHSIDFHAGMVSPDANMRDINPGERLVYRFRAEHSGIWLYHCATMPMSVHLAAGMFGAVIIDPPDLAPVDAEYAFTQSEWYLGPDGEPINADKVVAGAVPDLVMFNGYANQYVYRPLHAKVGDRIRMWVLDAGPNEPLSFHMIGSQFDTVYSEGAYLLRRDNALGGASQALGLLPAQGGFVEMTFTEPGTYTFVNHRMVDGDRGAMGKIVVE</sequence>
<evidence type="ECO:0000313" key="17">
    <source>
        <dbReference type="Proteomes" id="UP001479933"/>
    </source>
</evidence>
<keyword evidence="13" id="KW-1133">Transmembrane helix</keyword>
<dbReference type="PRINTS" id="PR00695">
    <property type="entry name" value="CUNO2RDTASE"/>
</dbReference>
<feature type="domain" description="EfeO-type cupredoxin-like" evidence="15">
    <location>
        <begin position="481"/>
        <end position="545"/>
    </location>
</feature>
<keyword evidence="17" id="KW-1185">Reference proteome</keyword>
<feature type="transmembrane region" description="Helical" evidence="13">
    <location>
        <begin position="355"/>
        <end position="373"/>
    </location>
</feature>
<evidence type="ECO:0000256" key="10">
    <source>
        <dbReference type="ARBA" id="ARBA00023008"/>
    </source>
</evidence>
<evidence type="ECO:0000256" key="6">
    <source>
        <dbReference type="ARBA" id="ARBA00017290"/>
    </source>
</evidence>
<dbReference type="PANTHER" id="PTHR11709:SF394">
    <property type="entry name" value="FI03373P-RELATED"/>
    <property type="match status" value="1"/>
</dbReference>
<evidence type="ECO:0000256" key="2">
    <source>
        <dbReference type="ARBA" id="ARBA00001973"/>
    </source>
</evidence>
<feature type="transmembrane region" description="Helical" evidence="13">
    <location>
        <begin position="446"/>
        <end position="465"/>
    </location>
</feature>
<keyword evidence="9" id="KW-0560">Oxidoreductase</keyword>
<evidence type="ECO:0000256" key="7">
    <source>
        <dbReference type="ARBA" id="ARBA00022723"/>
    </source>
</evidence>
<keyword evidence="8" id="KW-0677">Repeat</keyword>
<evidence type="ECO:0000256" key="11">
    <source>
        <dbReference type="ARBA" id="ARBA00049340"/>
    </source>
</evidence>
<feature type="transmembrane region" description="Helical" evidence="13">
    <location>
        <begin position="85"/>
        <end position="104"/>
    </location>
</feature>
<dbReference type="Pfam" id="PF13473">
    <property type="entry name" value="Cupredoxin_1"/>
    <property type="match status" value="1"/>
</dbReference>
<evidence type="ECO:0000256" key="3">
    <source>
        <dbReference type="ARBA" id="ARBA00010609"/>
    </source>
</evidence>
<dbReference type="CDD" id="cd11020">
    <property type="entry name" value="CuRO_1_CuNIR"/>
    <property type="match status" value="1"/>
</dbReference>
<evidence type="ECO:0000313" key="16">
    <source>
        <dbReference type="EMBL" id="WYY08377.1"/>
    </source>
</evidence>
<feature type="region of interest" description="Disordered" evidence="12">
    <location>
        <begin position="415"/>
        <end position="441"/>
    </location>
</feature>
<evidence type="ECO:0000256" key="9">
    <source>
        <dbReference type="ARBA" id="ARBA00023002"/>
    </source>
</evidence>
<feature type="transmembrane region" description="Helical" evidence="13">
    <location>
        <begin position="246"/>
        <end position="270"/>
    </location>
</feature>
<dbReference type="CDD" id="cd04208">
    <property type="entry name" value="CuRO_2_CuNIR"/>
    <property type="match status" value="1"/>
</dbReference>
<proteinExistence type="inferred from homology"/>
<evidence type="ECO:0000256" key="13">
    <source>
        <dbReference type="SAM" id="Phobius"/>
    </source>
</evidence>
<feature type="domain" description="Plastocyanin-like" evidence="14">
    <location>
        <begin position="623"/>
        <end position="731"/>
    </location>
</feature>
<name>A0ABZ2U434_9ACTN</name>
<keyword evidence="13" id="KW-0812">Transmembrane</keyword>
<comment type="cofactor">
    <cofactor evidence="1">
        <name>Cu(+)</name>
        <dbReference type="ChEBI" id="CHEBI:49552"/>
    </cofactor>
</comment>
<feature type="transmembrane region" description="Helical" evidence="13">
    <location>
        <begin position="187"/>
        <end position="211"/>
    </location>
</feature>
<dbReference type="InterPro" id="IPR028096">
    <property type="entry name" value="EfeO_Cupredoxin"/>
</dbReference>
<feature type="region of interest" description="Disordered" evidence="12">
    <location>
        <begin position="574"/>
        <end position="595"/>
    </location>
</feature>